<organism evidence="1 2">
    <name type="scientific">Atractosteus spatula</name>
    <name type="common">Alligator gar</name>
    <name type="synonym">Lepisosteus spatula</name>
    <dbReference type="NCBI Taxonomy" id="7917"/>
    <lineage>
        <taxon>Eukaryota</taxon>
        <taxon>Metazoa</taxon>
        <taxon>Chordata</taxon>
        <taxon>Craniata</taxon>
        <taxon>Vertebrata</taxon>
        <taxon>Euteleostomi</taxon>
        <taxon>Actinopterygii</taxon>
        <taxon>Neopterygii</taxon>
        <taxon>Holostei</taxon>
        <taxon>Semionotiformes</taxon>
        <taxon>Lepisosteidae</taxon>
        <taxon>Atractosteus</taxon>
    </lineage>
</organism>
<evidence type="ECO:0000313" key="1">
    <source>
        <dbReference type="EMBL" id="MBN3324220.1"/>
    </source>
</evidence>
<gene>
    <name evidence="1" type="primary">Col11a1_1</name>
    <name evidence="1" type="ORF">GTO95_0017988</name>
</gene>
<sequence length="152" mass="16431">MEGVSMAAGLCTARKDMEEADMAYRIEKKIQLSAPTKQLFPAKCGLRDLPHPRGSVLFLSPAVSGEPSLFFKLSGCWESLVCSSPFLSAGLLLKGSWLGGPRSWSLCDPEPEWEWVALSAPALLLCRSGDGRGRPECCLSASAVKTRNETLN</sequence>
<feature type="non-terminal residue" evidence="1">
    <location>
        <position position="152"/>
    </location>
</feature>
<dbReference type="AlphaFoldDB" id="A0A8J7P4U8"/>
<dbReference type="EMBL" id="JAAWVO010069671">
    <property type="protein sequence ID" value="MBN3324220.1"/>
    <property type="molecule type" value="Genomic_DNA"/>
</dbReference>
<evidence type="ECO:0000313" key="2">
    <source>
        <dbReference type="Proteomes" id="UP000736164"/>
    </source>
</evidence>
<proteinExistence type="predicted"/>
<reference evidence="1" key="1">
    <citation type="journal article" date="2021" name="Cell">
        <title>Tracing the genetic footprints of vertebrate landing in non-teleost ray-finned fishes.</title>
        <authorList>
            <person name="Bi X."/>
            <person name="Wang K."/>
            <person name="Yang L."/>
            <person name="Pan H."/>
            <person name="Jiang H."/>
            <person name="Wei Q."/>
            <person name="Fang M."/>
            <person name="Yu H."/>
            <person name="Zhu C."/>
            <person name="Cai Y."/>
            <person name="He Y."/>
            <person name="Gan X."/>
            <person name="Zeng H."/>
            <person name="Yu D."/>
            <person name="Zhu Y."/>
            <person name="Jiang H."/>
            <person name="Qiu Q."/>
            <person name="Yang H."/>
            <person name="Zhang Y.E."/>
            <person name="Wang W."/>
            <person name="Zhu M."/>
            <person name="He S."/>
            <person name="Zhang G."/>
        </authorList>
    </citation>
    <scope>NUCLEOTIDE SEQUENCE</scope>
    <source>
        <strain evidence="1">Allg_001</strain>
    </source>
</reference>
<accession>A0A8J7P4U8</accession>
<comment type="caution">
    <text evidence="1">The sequence shown here is derived from an EMBL/GenBank/DDBJ whole genome shotgun (WGS) entry which is preliminary data.</text>
</comment>
<name>A0A8J7P4U8_ATRSP</name>
<protein>
    <submittedName>
        <fullName evidence="1">COBA1 protein</fullName>
    </submittedName>
</protein>
<keyword evidence="2" id="KW-1185">Reference proteome</keyword>
<feature type="non-terminal residue" evidence="1">
    <location>
        <position position="1"/>
    </location>
</feature>
<dbReference type="Proteomes" id="UP000736164">
    <property type="component" value="Unassembled WGS sequence"/>
</dbReference>